<evidence type="ECO:0000313" key="2">
    <source>
        <dbReference type="Proteomes" id="UP000265703"/>
    </source>
</evidence>
<proteinExistence type="predicted"/>
<dbReference type="AlphaFoldDB" id="A0A397TN99"/>
<dbReference type="EMBL" id="QKYT01000001">
    <property type="protein sequence ID" value="RIA99683.1"/>
    <property type="molecule type" value="Genomic_DNA"/>
</dbReference>
<evidence type="ECO:0000313" key="1">
    <source>
        <dbReference type="EMBL" id="RIA99683.1"/>
    </source>
</evidence>
<comment type="caution">
    <text evidence="1">The sequence shown here is derived from an EMBL/GenBank/DDBJ whole genome shotgun (WGS) entry which is preliminary data.</text>
</comment>
<reference evidence="1 2" key="1">
    <citation type="submission" date="2018-06" db="EMBL/GenBank/DDBJ databases">
        <title>Comparative genomics reveals the genomic features of Rhizophagus irregularis, R. cerebriforme, R. diaphanum and Gigaspora rosea, and their symbiotic lifestyle signature.</title>
        <authorList>
            <person name="Morin E."/>
            <person name="San Clemente H."/>
            <person name="Chen E.C.H."/>
            <person name="De La Providencia I."/>
            <person name="Hainaut M."/>
            <person name="Kuo A."/>
            <person name="Kohler A."/>
            <person name="Murat C."/>
            <person name="Tang N."/>
            <person name="Roy S."/>
            <person name="Loubradou J."/>
            <person name="Henrissat B."/>
            <person name="Grigoriev I.V."/>
            <person name="Corradi N."/>
            <person name="Roux C."/>
            <person name="Martin F.M."/>
        </authorList>
    </citation>
    <scope>NUCLEOTIDE SEQUENCE [LARGE SCALE GENOMIC DNA]</scope>
    <source>
        <strain evidence="1 2">DAOM 227022</strain>
    </source>
</reference>
<gene>
    <name evidence="1" type="ORF">C1645_684566</name>
</gene>
<feature type="non-terminal residue" evidence="1">
    <location>
        <position position="1"/>
    </location>
</feature>
<accession>A0A397TN99</accession>
<protein>
    <submittedName>
        <fullName evidence="1">Uncharacterized protein</fullName>
    </submittedName>
</protein>
<keyword evidence="2" id="KW-1185">Reference proteome</keyword>
<dbReference type="OrthoDB" id="2405040at2759"/>
<name>A0A397TN99_9GLOM</name>
<dbReference type="Proteomes" id="UP000265703">
    <property type="component" value="Unassembled WGS sequence"/>
</dbReference>
<organism evidence="1 2">
    <name type="scientific">Glomus cerebriforme</name>
    <dbReference type="NCBI Taxonomy" id="658196"/>
    <lineage>
        <taxon>Eukaryota</taxon>
        <taxon>Fungi</taxon>
        <taxon>Fungi incertae sedis</taxon>
        <taxon>Mucoromycota</taxon>
        <taxon>Glomeromycotina</taxon>
        <taxon>Glomeromycetes</taxon>
        <taxon>Glomerales</taxon>
        <taxon>Glomeraceae</taxon>
        <taxon>Glomus</taxon>
    </lineage>
</organism>
<sequence length="56" mass="6359">FILCAHLLTWIGDIPALSKSLNLSGHNSYKACRFCILEGIWHPLNKHIYYPSSTKS</sequence>